<organism evidence="5 6">
    <name type="scientific">Elliptochloris bilobata</name>
    <dbReference type="NCBI Taxonomy" id="381761"/>
    <lineage>
        <taxon>Eukaryota</taxon>
        <taxon>Viridiplantae</taxon>
        <taxon>Chlorophyta</taxon>
        <taxon>core chlorophytes</taxon>
        <taxon>Trebouxiophyceae</taxon>
        <taxon>Trebouxiophyceae incertae sedis</taxon>
        <taxon>Elliptochloris clade</taxon>
        <taxon>Elliptochloris</taxon>
    </lineage>
</organism>
<dbReference type="InterPro" id="IPR050666">
    <property type="entry name" value="ESRP"/>
</dbReference>
<dbReference type="PROSITE" id="PS50102">
    <property type="entry name" value="RRM"/>
    <property type="match status" value="1"/>
</dbReference>
<dbReference type="SUPFAM" id="SSF54928">
    <property type="entry name" value="RNA-binding domain, RBD"/>
    <property type="match status" value="2"/>
</dbReference>
<dbReference type="InterPro" id="IPR035979">
    <property type="entry name" value="RBD_domain_sf"/>
</dbReference>
<dbReference type="AlphaFoldDB" id="A0AAW1QHQ3"/>
<name>A0AAW1QHQ3_9CHLO</name>
<keyword evidence="2 3" id="KW-0694">RNA-binding</keyword>
<sequence length="266" mass="27217">MGGMGVPYGEAFDVFPCVKLRGLPFHVGEHDIRGFLALETVDILMVQRGGRFSGEAYVLLGSPMQLELAVQKNRQHIGKRYVEVFPCRKLDYYRAVNQLMGDEAQVAALQASAGGGGADAGRGGGGGGVEGGRGGAAGAGGGGGGGGGYEAGAPTAAAAAAAAAAGSNIVNNVLKLRGLPFSASAAEVAAWFAGGGLPIAQLSADNVRLITNREGRATGQAFVEFPTQAEAEAGLAMDRQMMGNRYVEIFTVTRDEYLRVTNGAGY</sequence>
<dbReference type="InterPro" id="IPR000504">
    <property type="entry name" value="RRM_dom"/>
</dbReference>
<dbReference type="Gene3D" id="3.30.70.330">
    <property type="match status" value="2"/>
</dbReference>
<proteinExistence type="predicted"/>
<evidence type="ECO:0000256" key="1">
    <source>
        <dbReference type="ARBA" id="ARBA00022737"/>
    </source>
</evidence>
<feature type="domain" description="RRM" evidence="4">
    <location>
        <begin position="172"/>
        <end position="254"/>
    </location>
</feature>
<dbReference type="PANTHER" id="PTHR13976">
    <property type="entry name" value="HETEROGENEOUS NUCLEAR RIBONUCLEOPROTEIN-RELATED"/>
    <property type="match status" value="1"/>
</dbReference>
<dbReference type="GO" id="GO:0003723">
    <property type="term" value="F:RNA binding"/>
    <property type="evidence" value="ECO:0007669"/>
    <property type="project" value="UniProtKB-UniRule"/>
</dbReference>
<evidence type="ECO:0000313" key="5">
    <source>
        <dbReference type="EMBL" id="KAK9820974.1"/>
    </source>
</evidence>
<evidence type="ECO:0000259" key="4">
    <source>
        <dbReference type="PROSITE" id="PS50102"/>
    </source>
</evidence>
<comment type="caution">
    <text evidence="5">The sequence shown here is derived from an EMBL/GenBank/DDBJ whole genome shotgun (WGS) entry which is preliminary data.</text>
</comment>
<dbReference type="CDD" id="cd12254">
    <property type="entry name" value="RRM_hnRNPH_ESRPs_RBM12_like"/>
    <property type="match status" value="2"/>
</dbReference>
<evidence type="ECO:0000313" key="6">
    <source>
        <dbReference type="Proteomes" id="UP001445335"/>
    </source>
</evidence>
<gene>
    <name evidence="5" type="ORF">WJX81_005655</name>
</gene>
<dbReference type="SMART" id="SM00360">
    <property type="entry name" value="RRM"/>
    <property type="match status" value="2"/>
</dbReference>
<dbReference type="EMBL" id="JALJOU010000110">
    <property type="protein sequence ID" value="KAK9820974.1"/>
    <property type="molecule type" value="Genomic_DNA"/>
</dbReference>
<dbReference type="Pfam" id="PF00076">
    <property type="entry name" value="RRM_1"/>
    <property type="match status" value="1"/>
</dbReference>
<keyword evidence="6" id="KW-1185">Reference proteome</keyword>
<keyword evidence="1" id="KW-0677">Repeat</keyword>
<reference evidence="5 6" key="1">
    <citation type="journal article" date="2024" name="Nat. Commun.">
        <title>Phylogenomics reveals the evolutionary origins of lichenization in chlorophyte algae.</title>
        <authorList>
            <person name="Puginier C."/>
            <person name="Libourel C."/>
            <person name="Otte J."/>
            <person name="Skaloud P."/>
            <person name="Haon M."/>
            <person name="Grisel S."/>
            <person name="Petersen M."/>
            <person name="Berrin J.G."/>
            <person name="Delaux P.M."/>
            <person name="Dal Grande F."/>
            <person name="Keller J."/>
        </authorList>
    </citation>
    <scope>NUCLEOTIDE SEQUENCE [LARGE SCALE GENOMIC DNA]</scope>
    <source>
        <strain evidence="5 6">SAG 245.80</strain>
    </source>
</reference>
<accession>A0AAW1QHQ3</accession>
<dbReference type="Proteomes" id="UP001445335">
    <property type="component" value="Unassembled WGS sequence"/>
</dbReference>
<protein>
    <recommendedName>
        <fullName evidence="4">RRM domain-containing protein</fullName>
    </recommendedName>
</protein>
<dbReference type="InterPro" id="IPR012677">
    <property type="entry name" value="Nucleotide-bd_a/b_plait_sf"/>
</dbReference>
<evidence type="ECO:0000256" key="2">
    <source>
        <dbReference type="ARBA" id="ARBA00022884"/>
    </source>
</evidence>
<evidence type="ECO:0000256" key="3">
    <source>
        <dbReference type="PROSITE-ProRule" id="PRU00176"/>
    </source>
</evidence>